<feature type="repeat" description="MVP" evidence="7">
    <location>
        <begin position="121"/>
        <end position="173"/>
    </location>
</feature>
<evidence type="ECO:0000256" key="1">
    <source>
        <dbReference type="ARBA" id="ARBA00004123"/>
    </source>
</evidence>
<keyword evidence="5" id="KW-0539">Nucleus</keyword>
<dbReference type="Pfam" id="PF01505">
    <property type="entry name" value="Vault"/>
    <property type="match status" value="4"/>
</dbReference>
<gene>
    <name evidence="13" type="ORF">BSTOLATCC_MIC40852</name>
</gene>
<dbReference type="InterPro" id="IPR043179">
    <property type="entry name" value="Vault_2_sf"/>
</dbReference>
<sequence>MEEQSLIRIPPFQYVHILDCNTNITRVTEGPLTYVLKDHERIGLGGKIMKMIQIPPRNYCIIRNPVIKDEHRRVSFDDNGMARVKHGDREVRTSETHPEPFPLYPWEEIEQDIQKIPVIQPNCAYKLRATRDFIDSTGERRSAGDEWLHYGPGTYVPKIECDIVEQVKSLTIKPNAALKIRAKRSTVDKYGNTREAGEEWLIRETGDYLPGVNEDVVEEVKAIVLTEKKGLQLRAIRNFTDVYGVKRLAGEEWLVTQKETDTHIPDVNEVVVGTVNSIVLNNRQYCYILDPVENGKNQFGKKVLRKGECTFFLKPFESLEKGIQDVYVLADDEALLLKARENFKDSEGDDHLAGERWMIYGPRDYIPPIEVEVLERRKAIPLDKNEGIYVRDNRTGEVKAVSGESYMLKPHEALWDMELSPEVEDLVARQITGETFQIAKKEGDKQVYVSTGKPYKRDKTRVVAFRVPSNSAVQVYDFKKKTSRVVFGPDRIMLQPDEQFTVLNLSGGVPKKEGLIKNIALMLGPDFMTDIVIVETSDHASLAMTLSYNWFFDVDKNNAEECNKIFMVRDFVGDACKTIASRVRGAVSSYTFEDFHQRSADIIKSSVFGRKGDAVKSEIRFSANNLVVTNVDIQSVEPTDDKTKASLKKSVNQAIEITTESSKARAQHEAAKAEQHSKGRLDLQKVQDEIEAEMEQTKLIELKVKNSEVQLIGKSTGEALAEAKARKIQNESNVEMTTLIEEAKKIENETELSLLKEKQAADVAHQNALDELEINKAKELAAIETQKFQEIVDAIGKETIVAMAKAGPELQAKLLKGLGLKGFMLMNSKNPINLFSTANGFVQNP</sequence>
<dbReference type="FunFam" id="2.30.30.550:FF:000001">
    <property type="entry name" value="major vault protein-like"/>
    <property type="match status" value="4"/>
</dbReference>
<dbReference type="InterPro" id="IPR041134">
    <property type="entry name" value="Vault_2"/>
</dbReference>
<dbReference type="CDD" id="cd08825">
    <property type="entry name" value="MVP_shoulder"/>
    <property type="match status" value="1"/>
</dbReference>
<dbReference type="Gene3D" id="2.30.30.620">
    <property type="match status" value="1"/>
</dbReference>
<feature type="domain" description="Major vault protein repeat" evidence="8">
    <location>
        <begin position="118"/>
        <end position="157"/>
    </location>
</feature>
<evidence type="ECO:0000259" key="12">
    <source>
        <dbReference type="Pfam" id="PF17796"/>
    </source>
</evidence>
<dbReference type="InterPro" id="IPR002499">
    <property type="entry name" value="Vault_N"/>
</dbReference>
<dbReference type="Pfam" id="PF17794">
    <property type="entry name" value="Vault_2"/>
    <property type="match status" value="2"/>
</dbReference>
<dbReference type="InterPro" id="IPR041139">
    <property type="entry name" value="MVP_rep_dom"/>
</dbReference>
<dbReference type="InterPro" id="IPR039059">
    <property type="entry name" value="MVP"/>
</dbReference>
<dbReference type="FunFam" id="3.30.479.30:FF:000010">
    <property type="entry name" value="major vault protein-like"/>
    <property type="match status" value="1"/>
</dbReference>
<evidence type="ECO:0000256" key="5">
    <source>
        <dbReference type="ARBA" id="ARBA00023242"/>
    </source>
</evidence>
<dbReference type="PROSITE" id="PS51224">
    <property type="entry name" value="MVP"/>
    <property type="match status" value="5"/>
</dbReference>
<dbReference type="InterPro" id="IPR036013">
    <property type="entry name" value="Band_7/SPFH_dom_sf"/>
</dbReference>
<dbReference type="Pfam" id="PF11978">
    <property type="entry name" value="MVP_shoulder"/>
    <property type="match status" value="1"/>
</dbReference>
<feature type="repeat" description="MVP" evidence="7">
    <location>
        <begin position="174"/>
        <end position="226"/>
    </location>
</feature>
<comment type="caution">
    <text evidence="13">The sequence shown here is derived from an EMBL/GenBank/DDBJ whole genome shotgun (WGS) entry which is preliminary data.</text>
</comment>
<evidence type="ECO:0000256" key="7">
    <source>
        <dbReference type="PROSITE-ProRule" id="PRU00571"/>
    </source>
</evidence>
<keyword evidence="6 7" id="KW-0687">Ribonucleoprotein</keyword>
<evidence type="ECO:0000259" key="11">
    <source>
        <dbReference type="Pfam" id="PF17795"/>
    </source>
</evidence>
<dbReference type="FunFam" id="2.30.30.560:FF:000002">
    <property type="entry name" value="Major vault protein-alpha"/>
    <property type="match status" value="1"/>
</dbReference>
<dbReference type="PANTHER" id="PTHR14165:SF3">
    <property type="entry name" value="MAJOR VAULT PROTEIN"/>
    <property type="match status" value="1"/>
</dbReference>
<evidence type="ECO:0000256" key="3">
    <source>
        <dbReference type="ARBA" id="ARBA00022490"/>
    </source>
</evidence>
<evidence type="ECO:0000259" key="10">
    <source>
        <dbReference type="Pfam" id="PF17794"/>
    </source>
</evidence>
<reference evidence="13" key="1">
    <citation type="submission" date="2021-09" db="EMBL/GenBank/DDBJ databases">
        <authorList>
            <consortium name="AG Swart"/>
            <person name="Singh M."/>
            <person name="Singh A."/>
            <person name="Seah K."/>
            <person name="Emmerich C."/>
        </authorList>
    </citation>
    <scope>NUCLEOTIDE SEQUENCE</scope>
    <source>
        <strain evidence="13">ATCC30299</strain>
    </source>
</reference>
<feature type="domain" description="Major vault protein repeat" evidence="10">
    <location>
        <begin position="278"/>
        <end position="323"/>
    </location>
</feature>
<evidence type="ECO:0000313" key="14">
    <source>
        <dbReference type="Proteomes" id="UP001162131"/>
    </source>
</evidence>
<dbReference type="Pfam" id="PF17795">
    <property type="entry name" value="Vault_3"/>
    <property type="match status" value="1"/>
</dbReference>
<organism evidence="13 14">
    <name type="scientific">Blepharisma stoltei</name>
    <dbReference type="NCBI Taxonomy" id="1481888"/>
    <lineage>
        <taxon>Eukaryota</taxon>
        <taxon>Sar</taxon>
        <taxon>Alveolata</taxon>
        <taxon>Ciliophora</taxon>
        <taxon>Postciliodesmatophora</taxon>
        <taxon>Heterotrichea</taxon>
        <taxon>Heterotrichida</taxon>
        <taxon>Blepharismidae</taxon>
        <taxon>Blepharisma</taxon>
    </lineage>
</organism>
<dbReference type="EMBL" id="CAJZBQ010000040">
    <property type="protein sequence ID" value="CAG9326425.1"/>
    <property type="molecule type" value="Genomic_DNA"/>
</dbReference>
<feature type="domain" description="Major vault protein repeat" evidence="10">
    <location>
        <begin position="51"/>
        <end position="113"/>
    </location>
</feature>
<dbReference type="Gene3D" id="2.30.30.570">
    <property type="match status" value="2"/>
</dbReference>
<feature type="domain" description="Major vault protein repeat" evidence="8">
    <location>
        <begin position="172"/>
        <end position="211"/>
    </location>
</feature>
<name>A0AAU9JJM2_9CILI</name>
<feature type="repeat" description="MVP" evidence="7">
    <location>
        <begin position="57"/>
        <end position="119"/>
    </location>
</feature>
<feature type="domain" description="Major vault protein repeat" evidence="8">
    <location>
        <begin position="224"/>
        <end position="266"/>
    </location>
</feature>
<dbReference type="FunFam" id="2.30.30.560:FF:000001">
    <property type="entry name" value="major vault protein-like"/>
    <property type="match status" value="1"/>
</dbReference>
<proteinExistence type="predicted"/>
<dbReference type="FunFam" id="2.30.30.570:FF:000002">
    <property type="entry name" value="Major vault protein-alpha"/>
    <property type="match status" value="1"/>
</dbReference>
<protein>
    <recommendedName>
        <fullName evidence="15">Major vault protein</fullName>
    </recommendedName>
</protein>
<comment type="subcellular location">
    <subcellularLocation>
        <location evidence="2 7">Cytoplasm</location>
    </subcellularLocation>
    <subcellularLocation>
        <location evidence="1">Nucleus</location>
    </subcellularLocation>
</comment>
<evidence type="ECO:0000259" key="8">
    <source>
        <dbReference type="Pfam" id="PF01505"/>
    </source>
</evidence>
<evidence type="ECO:0000256" key="4">
    <source>
        <dbReference type="ARBA" id="ARBA00022737"/>
    </source>
</evidence>
<dbReference type="Proteomes" id="UP001162131">
    <property type="component" value="Unassembled WGS sequence"/>
</dbReference>
<keyword evidence="14" id="KW-1185">Reference proteome</keyword>
<dbReference type="Gene3D" id="2.30.30.560">
    <property type="match status" value="2"/>
</dbReference>
<dbReference type="PANTHER" id="PTHR14165">
    <property type="entry name" value="MAJOR VAULT PROTEIN"/>
    <property type="match status" value="1"/>
</dbReference>
<dbReference type="Gene3D" id="2.30.30.550">
    <property type="entry name" value="Major Vault Protein repeat"/>
    <property type="match status" value="4"/>
</dbReference>
<accession>A0AAU9JJM2</accession>
<dbReference type="Gene3D" id="6.10.250.720">
    <property type="match status" value="1"/>
</dbReference>
<dbReference type="Pfam" id="PF17796">
    <property type="entry name" value="Vault_4"/>
    <property type="match status" value="1"/>
</dbReference>
<evidence type="ECO:0000313" key="13">
    <source>
        <dbReference type="EMBL" id="CAG9326425.1"/>
    </source>
</evidence>
<keyword evidence="4" id="KW-0677">Repeat</keyword>
<evidence type="ECO:0000256" key="6">
    <source>
        <dbReference type="ARBA" id="ARBA00023274"/>
    </source>
</evidence>
<feature type="repeat" description="MVP" evidence="7">
    <location>
        <begin position="227"/>
        <end position="281"/>
    </location>
</feature>
<feature type="repeat" description="MVP" evidence="7">
    <location>
        <begin position="331"/>
        <end position="383"/>
    </location>
</feature>
<dbReference type="InterPro" id="IPR041136">
    <property type="entry name" value="Vault_4"/>
</dbReference>
<dbReference type="GO" id="GO:1990904">
    <property type="term" value="C:ribonucleoprotein complex"/>
    <property type="evidence" value="ECO:0007669"/>
    <property type="project" value="UniProtKB-UniRule"/>
</dbReference>
<dbReference type="InterPro" id="IPR040989">
    <property type="entry name" value="Vault_3"/>
</dbReference>
<dbReference type="GO" id="GO:0005634">
    <property type="term" value="C:nucleus"/>
    <property type="evidence" value="ECO:0007669"/>
    <property type="project" value="UniProtKB-SubCell"/>
</dbReference>
<dbReference type="AlphaFoldDB" id="A0AAU9JJM2"/>
<dbReference type="InterPro" id="IPR021870">
    <property type="entry name" value="MVP_shoulder"/>
</dbReference>
<feature type="domain" description="Major vault protein shoulder" evidence="9">
    <location>
        <begin position="524"/>
        <end position="640"/>
    </location>
</feature>
<dbReference type="Gene3D" id="6.20.380.10">
    <property type="match status" value="1"/>
</dbReference>
<feature type="domain" description="Major vault protein repeat" evidence="8">
    <location>
        <begin position="327"/>
        <end position="368"/>
    </location>
</feature>
<feature type="domain" description="Major vault protein repeat" evidence="12">
    <location>
        <begin position="379"/>
        <end position="432"/>
    </location>
</feature>
<keyword evidence="3 7" id="KW-0963">Cytoplasm</keyword>
<dbReference type="Gene3D" id="3.30.479.30">
    <property type="entry name" value="Band 7 domain"/>
    <property type="match status" value="1"/>
</dbReference>
<evidence type="ECO:0008006" key="15">
    <source>
        <dbReference type="Google" id="ProtNLM"/>
    </source>
</evidence>
<evidence type="ECO:0000259" key="9">
    <source>
        <dbReference type="Pfam" id="PF11978"/>
    </source>
</evidence>
<feature type="domain" description="Major vault protein repeat" evidence="11">
    <location>
        <begin position="462"/>
        <end position="523"/>
    </location>
</feature>
<dbReference type="GO" id="GO:0005737">
    <property type="term" value="C:cytoplasm"/>
    <property type="evidence" value="ECO:0007669"/>
    <property type="project" value="UniProtKB-SubCell"/>
</dbReference>
<dbReference type="FunFam" id="2.30.30.570:FF:000001">
    <property type="entry name" value="major vault protein-like"/>
    <property type="match status" value="1"/>
</dbReference>
<evidence type="ECO:0000256" key="2">
    <source>
        <dbReference type="ARBA" id="ARBA00004496"/>
    </source>
</evidence>
<dbReference type="InterPro" id="IPR043023">
    <property type="entry name" value="MVP_rep_sf"/>
</dbReference>